<gene>
    <name evidence="1" type="ORF">EVAR_79256_1</name>
</gene>
<reference evidence="1 2" key="1">
    <citation type="journal article" date="2019" name="Commun. Biol.">
        <title>The bagworm genome reveals a unique fibroin gene that provides high tensile strength.</title>
        <authorList>
            <person name="Kono N."/>
            <person name="Nakamura H."/>
            <person name="Ohtoshi R."/>
            <person name="Tomita M."/>
            <person name="Numata K."/>
            <person name="Arakawa K."/>
        </authorList>
    </citation>
    <scope>NUCLEOTIDE SEQUENCE [LARGE SCALE GENOMIC DNA]</scope>
</reference>
<keyword evidence="2" id="KW-1185">Reference proteome</keyword>
<dbReference type="Proteomes" id="UP000299102">
    <property type="component" value="Unassembled WGS sequence"/>
</dbReference>
<name>A0A4C1TEH5_EUMVA</name>
<evidence type="ECO:0000313" key="2">
    <source>
        <dbReference type="Proteomes" id="UP000299102"/>
    </source>
</evidence>
<proteinExistence type="predicted"/>
<accession>A0A4C1TEH5</accession>
<protein>
    <submittedName>
        <fullName evidence="1">Uncharacterized protein</fullName>
    </submittedName>
</protein>
<comment type="caution">
    <text evidence="1">The sequence shown here is derived from an EMBL/GenBank/DDBJ whole genome shotgun (WGS) entry which is preliminary data.</text>
</comment>
<sequence>MNNRNPRRVTGVAGLLGRNRIPNGGLVREVDHSSLDKTQQQNLLLHGLISVSVWKAESLGRAPVTTVFSSDGKRTRSST</sequence>
<evidence type="ECO:0000313" key="1">
    <source>
        <dbReference type="EMBL" id="GBP12909.1"/>
    </source>
</evidence>
<dbReference type="AlphaFoldDB" id="A0A4C1TEH5"/>
<organism evidence="1 2">
    <name type="scientific">Eumeta variegata</name>
    <name type="common">Bagworm moth</name>
    <name type="synonym">Eumeta japonica</name>
    <dbReference type="NCBI Taxonomy" id="151549"/>
    <lineage>
        <taxon>Eukaryota</taxon>
        <taxon>Metazoa</taxon>
        <taxon>Ecdysozoa</taxon>
        <taxon>Arthropoda</taxon>
        <taxon>Hexapoda</taxon>
        <taxon>Insecta</taxon>
        <taxon>Pterygota</taxon>
        <taxon>Neoptera</taxon>
        <taxon>Endopterygota</taxon>
        <taxon>Lepidoptera</taxon>
        <taxon>Glossata</taxon>
        <taxon>Ditrysia</taxon>
        <taxon>Tineoidea</taxon>
        <taxon>Psychidae</taxon>
        <taxon>Oiketicinae</taxon>
        <taxon>Eumeta</taxon>
    </lineage>
</organism>
<dbReference type="EMBL" id="BGZK01000054">
    <property type="protein sequence ID" value="GBP12909.1"/>
    <property type="molecule type" value="Genomic_DNA"/>
</dbReference>